<keyword evidence="6" id="KW-0418">Kinase</keyword>
<accession>A0ABU2J8A6</accession>
<feature type="domain" description="Histidine kinase" evidence="9">
    <location>
        <begin position="161"/>
        <end position="382"/>
    </location>
</feature>
<dbReference type="PANTHER" id="PTHR45453">
    <property type="entry name" value="PHOSPHATE REGULON SENSOR PROTEIN PHOR"/>
    <property type="match status" value="1"/>
</dbReference>
<dbReference type="CDD" id="cd00082">
    <property type="entry name" value="HisKA"/>
    <property type="match status" value="1"/>
</dbReference>
<organism evidence="10 11">
    <name type="scientific">Jatrophihabitans lederbergiae</name>
    <dbReference type="NCBI Taxonomy" id="3075547"/>
    <lineage>
        <taxon>Bacteria</taxon>
        <taxon>Bacillati</taxon>
        <taxon>Actinomycetota</taxon>
        <taxon>Actinomycetes</taxon>
        <taxon>Jatrophihabitantales</taxon>
        <taxon>Jatrophihabitantaceae</taxon>
        <taxon>Jatrophihabitans</taxon>
    </lineage>
</organism>
<sequence length="409" mass="43030">MTLAVAIAAFLVGAAVSAFLAALFVRRSTAGVLPTPSGRPEPGAALAPRVLGALDVGVVVVDRDETAILANPVARNMRVVDADRLALPVLSELVRSVTDSGEPDSASLDLAPVGRGPEFQTFLVRAMPLRTGDRVTSVVLRFSDITDARRLELVRRDFVANVSHELKTPVSALTLLAEAVQEAADDPEAVQRFASRMQREGSRLGRLVQELIELSRLQGAEALPGTTPVSVEHVLSEAVDRSRLLAEQTGITVLARPEPGLLVCGNEIQLTTAVGNLVDNAIAYSPERTRVGVTSRVTTDADGTEWVELAVTDQGIGIAEPELDRVFERFYRIDPARSRATGGTGLGLAIVKHIATNHGGGVSVWSVVGSGSTFTIRLPLAGRDAEAGDVAAEVAAPALPASVIDTATR</sequence>
<evidence type="ECO:0000313" key="10">
    <source>
        <dbReference type="EMBL" id="MDT0260976.1"/>
    </source>
</evidence>
<dbReference type="Gene3D" id="3.30.450.20">
    <property type="entry name" value="PAS domain"/>
    <property type="match status" value="1"/>
</dbReference>
<dbReference type="InterPro" id="IPR003594">
    <property type="entry name" value="HATPase_dom"/>
</dbReference>
<dbReference type="Gene3D" id="1.10.287.130">
    <property type="match status" value="1"/>
</dbReference>
<reference evidence="11" key="1">
    <citation type="submission" date="2023-07" db="EMBL/GenBank/DDBJ databases">
        <title>30 novel species of actinomycetes from the DSMZ collection.</title>
        <authorList>
            <person name="Nouioui I."/>
        </authorList>
    </citation>
    <scope>NUCLEOTIDE SEQUENCE [LARGE SCALE GENOMIC DNA]</scope>
    <source>
        <strain evidence="11">DSM 44399</strain>
    </source>
</reference>
<keyword evidence="11" id="KW-1185">Reference proteome</keyword>
<evidence type="ECO:0000256" key="6">
    <source>
        <dbReference type="ARBA" id="ARBA00022777"/>
    </source>
</evidence>
<evidence type="ECO:0000256" key="7">
    <source>
        <dbReference type="ARBA" id="ARBA00023012"/>
    </source>
</evidence>
<evidence type="ECO:0000256" key="3">
    <source>
        <dbReference type="ARBA" id="ARBA00012438"/>
    </source>
</evidence>
<comment type="catalytic activity">
    <reaction evidence="1">
        <text>ATP + protein L-histidine = ADP + protein N-phospho-L-histidine.</text>
        <dbReference type="EC" id="2.7.13.3"/>
    </reaction>
</comment>
<gene>
    <name evidence="10" type="ORF">RM423_06160</name>
</gene>
<comment type="caution">
    <text evidence="10">The sequence shown here is derived from an EMBL/GenBank/DDBJ whole genome shotgun (WGS) entry which is preliminary data.</text>
</comment>
<evidence type="ECO:0000256" key="2">
    <source>
        <dbReference type="ARBA" id="ARBA00004236"/>
    </source>
</evidence>
<dbReference type="SUPFAM" id="SSF47384">
    <property type="entry name" value="Homodimeric domain of signal transducing histidine kinase"/>
    <property type="match status" value="1"/>
</dbReference>
<dbReference type="Gene3D" id="3.30.565.10">
    <property type="entry name" value="Histidine kinase-like ATPase, C-terminal domain"/>
    <property type="match status" value="1"/>
</dbReference>
<evidence type="ECO:0000256" key="4">
    <source>
        <dbReference type="ARBA" id="ARBA00022553"/>
    </source>
</evidence>
<dbReference type="PANTHER" id="PTHR45453:SF1">
    <property type="entry name" value="PHOSPHATE REGULON SENSOR PROTEIN PHOR"/>
    <property type="match status" value="1"/>
</dbReference>
<protein>
    <recommendedName>
        <fullName evidence="8">Sensor-like histidine kinase SenX3</fullName>
        <ecNumber evidence="3">2.7.13.3</ecNumber>
    </recommendedName>
</protein>
<evidence type="ECO:0000256" key="8">
    <source>
        <dbReference type="ARBA" id="ARBA00039401"/>
    </source>
</evidence>
<dbReference type="InterPro" id="IPR005467">
    <property type="entry name" value="His_kinase_dom"/>
</dbReference>
<dbReference type="GO" id="GO:0005524">
    <property type="term" value="F:ATP binding"/>
    <property type="evidence" value="ECO:0007669"/>
    <property type="project" value="UniProtKB-KW"/>
</dbReference>
<dbReference type="Proteomes" id="UP001183176">
    <property type="component" value="Unassembled WGS sequence"/>
</dbReference>
<dbReference type="EMBL" id="JAVREH010000005">
    <property type="protein sequence ID" value="MDT0260976.1"/>
    <property type="molecule type" value="Genomic_DNA"/>
</dbReference>
<dbReference type="RefSeq" id="WP_311422131.1">
    <property type="nucleotide sequence ID" value="NZ_JAVREH010000005.1"/>
</dbReference>
<evidence type="ECO:0000259" key="9">
    <source>
        <dbReference type="PROSITE" id="PS50109"/>
    </source>
</evidence>
<dbReference type="EC" id="2.7.13.3" evidence="3"/>
<dbReference type="InterPro" id="IPR003661">
    <property type="entry name" value="HisK_dim/P_dom"/>
</dbReference>
<dbReference type="InterPro" id="IPR036890">
    <property type="entry name" value="HATPase_C_sf"/>
</dbReference>
<dbReference type="SMART" id="SM00388">
    <property type="entry name" value="HisKA"/>
    <property type="match status" value="1"/>
</dbReference>
<proteinExistence type="predicted"/>
<dbReference type="Pfam" id="PF02518">
    <property type="entry name" value="HATPase_c"/>
    <property type="match status" value="1"/>
</dbReference>
<comment type="subcellular location">
    <subcellularLocation>
        <location evidence="2">Cell membrane</location>
    </subcellularLocation>
</comment>
<dbReference type="SMART" id="SM00387">
    <property type="entry name" value="HATPase_c"/>
    <property type="match status" value="1"/>
</dbReference>
<keyword evidence="10" id="KW-0067">ATP-binding</keyword>
<name>A0ABU2J8A6_9ACTN</name>
<dbReference type="SUPFAM" id="SSF55874">
    <property type="entry name" value="ATPase domain of HSP90 chaperone/DNA topoisomerase II/histidine kinase"/>
    <property type="match status" value="1"/>
</dbReference>
<dbReference type="InterPro" id="IPR004358">
    <property type="entry name" value="Sig_transdc_His_kin-like_C"/>
</dbReference>
<dbReference type="PRINTS" id="PR00344">
    <property type="entry name" value="BCTRLSENSOR"/>
</dbReference>
<evidence type="ECO:0000313" key="11">
    <source>
        <dbReference type="Proteomes" id="UP001183176"/>
    </source>
</evidence>
<evidence type="ECO:0000256" key="5">
    <source>
        <dbReference type="ARBA" id="ARBA00022679"/>
    </source>
</evidence>
<dbReference type="InterPro" id="IPR036097">
    <property type="entry name" value="HisK_dim/P_sf"/>
</dbReference>
<keyword evidence="5" id="KW-0808">Transferase</keyword>
<dbReference type="CDD" id="cd00075">
    <property type="entry name" value="HATPase"/>
    <property type="match status" value="1"/>
</dbReference>
<keyword evidence="10" id="KW-0547">Nucleotide-binding</keyword>
<dbReference type="Pfam" id="PF00512">
    <property type="entry name" value="HisKA"/>
    <property type="match status" value="1"/>
</dbReference>
<keyword evidence="7" id="KW-0902">Two-component regulatory system</keyword>
<keyword evidence="4" id="KW-0597">Phosphoprotein</keyword>
<dbReference type="PROSITE" id="PS50109">
    <property type="entry name" value="HIS_KIN"/>
    <property type="match status" value="1"/>
</dbReference>
<evidence type="ECO:0000256" key="1">
    <source>
        <dbReference type="ARBA" id="ARBA00000085"/>
    </source>
</evidence>
<dbReference type="InterPro" id="IPR050351">
    <property type="entry name" value="BphY/WalK/GraS-like"/>
</dbReference>